<dbReference type="InterPro" id="IPR013783">
    <property type="entry name" value="Ig-like_fold"/>
</dbReference>
<evidence type="ECO:0000313" key="2">
    <source>
        <dbReference type="Proteomes" id="UP000092462"/>
    </source>
</evidence>
<dbReference type="InterPro" id="IPR036179">
    <property type="entry name" value="Ig-like_dom_sf"/>
</dbReference>
<dbReference type="EMBL" id="AJVK01015569">
    <property type="status" value="NOT_ANNOTATED_CDS"/>
    <property type="molecule type" value="Genomic_DNA"/>
</dbReference>
<protein>
    <submittedName>
        <fullName evidence="1">Uncharacterized protein</fullName>
    </submittedName>
</protein>
<dbReference type="PANTHER" id="PTHR21261">
    <property type="entry name" value="BEAT PROTEIN"/>
    <property type="match status" value="1"/>
</dbReference>
<sequence length="155" mass="17432">MSGKSIECCEISEVKESDVDGTNIGPHGASGVKIKELRVPRTYIMDEQADPMRNPLILDCEYEVEPGESGFVLKWLKGDQPVYQWIPGSKPYPISFFRGRVDTKYEASKHAISKHRAVSIVRPTWNMTGDYTCSVQTFQSQDRRTASLLIVGESM</sequence>
<dbReference type="EnsemblMetazoa" id="PPAI008029-RA">
    <property type="protein sequence ID" value="PPAI008029-PA"/>
    <property type="gene ID" value="PPAI008029"/>
</dbReference>
<dbReference type="InterPro" id="IPR007110">
    <property type="entry name" value="Ig-like_dom"/>
</dbReference>
<name>A0A1B0DIP2_PHLPP</name>
<evidence type="ECO:0000313" key="1">
    <source>
        <dbReference type="EnsemblMetazoa" id="PPAI008029-PA"/>
    </source>
</evidence>
<dbReference type="PANTHER" id="PTHR21261:SF2">
    <property type="entry name" value="GH04238P-RELATED"/>
    <property type="match status" value="1"/>
</dbReference>
<dbReference type="EMBL" id="AJVK01015567">
    <property type="status" value="NOT_ANNOTATED_CDS"/>
    <property type="molecule type" value="Genomic_DNA"/>
</dbReference>
<accession>A0A1B0DIP2</accession>
<dbReference type="EMBL" id="AJVK01015568">
    <property type="status" value="NOT_ANNOTATED_CDS"/>
    <property type="molecule type" value="Genomic_DNA"/>
</dbReference>
<dbReference type="SUPFAM" id="SSF48726">
    <property type="entry name" value="Immunoglobulin"/>
    <property type="match status" value="1"/>
</dbReference>
<dbReference type="AlphaFoldDB" id="A0A1B0DIP2"/>
<dbReference type="Gene3D" id="2.60.40.10">
    <property type="entry name" value="Immunoglobulins"/>
    <property type="match status" value="1"/>
</dbReference>
<dbReference type="PROSITE" id="PS50835">
    <property type="entry name" value="IG_LIKE"/>
    <property type="match status" value="1"/>
</dbReference>
<dbReference type="VEuPathDB" id="VectorBase:PPAI008029"/>
<dbReference type="EMBL" id="AJVK01015566">
    <property type="status" value="NOT_ANNOTATED_CDS"/>
    <property type="molecule type" value="Genomic_DNA"/>
</dbReference>
<keyword evidence="2" id="KW-1185">Reference proteome</keyword>
<reference evidence="1" key="1">
    <citation type="submission" date="2022-08" db="UniProtKB">
        <authorList>
            <consortium name="EnsemblMetazoa"/>
        </authorList>
    </citation>
    <scope>IDENTIFICATION</scope>
    <source>
        <strain evidence="1">Israel</strain>
    </source>
</reference>
<proteinExistence type="predicted"/>
<dbReference type="VEuPathDB" id="VectorBase:PPAPM1_005690"/>
<organism evidence="1 2">
    <name type="scientific">Phlebotomus papatasi</name>
    <name type="common">Sandfly</name>
    <dbReference type="NCBI Taxonomy" id="29031"/>
    <lineage>
        <taxon>Eukaryota</taxon>
        <taxon>Metazoa</taxon>
        <taxon>Ecdysozoa</taxon>
        <taxon>Arthropoda</taxon>
        <taxon>Hexapoda</taxon>
        <taxon>Insecta</taxon>
        <taxon>Pterygota</taxon>
        <taxon>Neoptera</taxon>
        <taxon>Endopterygota</taxon>
        <taxon>Diptera</taxon>
        <taxon>Nematocera</taxon>
        <taxon>Psychodoidea</taxon>
        <taxon>Psychodidae</taxon>
        <taxon>Phlebotomus</taxon>
        <taxon>Phlebotomus</taxon>
    </lineage>
</organism>
<dbReference type="Proteomes" id="UP000092462">
    <property type="component" value="Unassembled WGS sequence"/>
</dbReference>